<keyword evidence="2" id="KW-0812">Transmembrane</keyword>
<evidence type="ECO:0000313" key="4">
    <source>
        <dbReference type="Proteomes" id="UP001595075"/>
    </source>
</evidence>
<sequence length="156" mass="16983">MAAESKYEAIAVRTGRNHNNNNNNSTSSTSVSDHNFDDFQYNINTYPVLTASDFNQKPPPYTTSPTTSPAPAGFAMSPSPSPSHSHSRERAPRRPRRLAAEVIGELVADCLSYHLGALCLWLMFVIMLIAIICLWAALRVASATAQNLAQNPTPPV</sequence>
<protein>
    <submittedName>
        <fullName evidence="3">Uncharacterized protein</fullName>
    </submittedName>
</protein>
<feature type="region of interest" description="Disordered" evidence="1">
    <location>
        <begin position="50"/>
        <end position="94"/>
    </location>
</feature>
<accession>A0ABR4BRX2</accession>
<dbReference type="Proteomes" id="UP001595075">
    <property type="component" value="Unassembled WGS sequence"/>
</dbReference>
<proteinExistence type="predicted"/>
<feature type="compositionally biased region" description="Low complexity" evidence="1">
    <location>
        <begin position="63"/>
        <end position="72"/>
    </location>
</feature>
<keyword evidence="2" id="KW-1133">Transmembrane helix</keyword>
<organism evidence="3 4">
    <name type="scientific">Oculimacula yallundae</name>
    <dbReference type="NCBI Taxonomy" id="86028"/>
    <lineage>
        <taxon>Eukaryota</taxon>
        <taxon>Fungi</taxon>
        <taxon>Dikarya</taxon>
        <taxon>Ascomycota</taxon>
        <taxon>Pezizomycotina</taxon>
        <taxon>Leotiomycetes</taxon>
        <taxon>Helotiales</taxon>
        <taxon>Ploettnerulaceae</taxon>
        <taxon>Oculimacula</taxon>
    </lineage>
</organism>
<gene>
    <name evidence="3" type="ORF">VTL71DRAFT_9447</name>
</gene>
<feature type="compositionally biased region" description="Low complexity" evidence="1">
    <location>
        <begin position="17"/>
        <end position="33"/>
    </location>
</feature>
<evidence type="ECO:0000313" key="3">
    <source>
        <dbReference type="EMBL" id="KAL2060417.1"/>
    </source>
</evidence>
<comment type="caution">
    <text evidence="3">The sequence shown here is derived from an EMBL/GenBank/DDBJ whole genome shotgun (WGS) entry which is preliminary data.</text>
</comment>
<evidence type="ECO:0000256" key="1">
    <source>
        <dbReference type="SAM" id="MobiDB-lite"/>
    </source>
</evidence>
<keyword evidence="2" id="KW-0472">Membrane</keyword>
<name>A0ABR4BRX2_9HELO</name>
<reference evidence="3 4" key="1">
    <citation type="journal article" date="2024" name="Commun. Biol.">
        <title>Comparative genomic analysis of thermophilic fungi reveals convergent evolutionary adaptations and gene losses.</title>
        <authorList>
            <person name="Steindorff A.S."/>
            <person name="Aguilar-Pontes M.V."/>
            <person name="Robinson A.J."/>
            <person name="Andreopoulos B."/>
            <person name="LaButti K."/>
            <person name="Kuo A."/>
            <person name="Mondo S."/>
            <person name="Riley R."/>
            <person name="Otillar R."/>
            <person name="Haridas S."/>
            <person name="Lipzen A."/>
            <person name="Grimwood J."/>
            <person name="Schmutz J."/>
            <person name="Clum A."/>
            <person name="Reid I.D."/>
            <person name="Moisan M.C."/>
            <person name="Butler G."/>
            <person name="Nguyen T.T.M."/>
            <person name="Dewar K."/>
            <person name="Conant G."/>
            <person name="Drula E."/>
            <person name="Henrissat B."/>
            <person name="Hansel C."/>
            <person name="Singer S."/>
            <person name="Hutchinson M.I."/>
            <person name="de Vries R.P."/>
            <person name="Natvig D.O."/>
            <person name="Powell A.J."/>
            <person name="Tsang A."/>
            <person name="Grigoriev I.V."/>
        </authorList>
    </citation>
    <scope>NUCLEOTIDE SEQUENCE [LARGE SCALE GENOMIC DNA]</scope>
    <source>
        <strain evidence="3 4">CBS 494.80</strain>
    </source>
</reference>
<dbReference type="EMBL" id="JAZHXI010000022">
    <property type="protein sequence ID" value="KAL2060417.1"/>
    <property type="molecule type" value="Genomic_DNA"/>
</dbReference>
<keyword evidence="4" id="KW-1185">Reference proteome</keyword>
<feature type="region of interest" description="Disordered" evidence="1">
    <location>
        <begin position="1"/>
        <end position="33"/>
    </location>
</feature>
<evidence type="ECO:0000256" key="2">
    <source>
        <dbReference type="SAM" id="Phobius"/>
    </source>
</evidence>
<feature type="transmembrane region" description="Helical" evidence="2">
    <location>
        <begin position="115"/>
        <end position="138"/>
    </location>
</feature>